<evidence type="ECO:0000313" key="3">
    <source>
        <dbReference type="EMBL" id="OGF52683.1"/>
    </source>
</evidence>
<dbReference type="Pfam" id="PF02517">
    <property type="entry name" value="Rce1-like"/>
    <property type="match status" value="1"/>
</dbReference>
<protein>
    <recommendedName>
        <fullName evidence="2">CAAX prenyl protease 2/Lysostaphin resistance protein A-like domain-containing protein</fullName>
    </recommendedName>
</protein>
<feature type="transmembrane region" description="Helical" evidence="1">
    <location>
        <begin position="144"/>
        <end position="163"/>
    </location>
</feature>
<keyword evidence="1" id="KW-1133">Transmembrane helix</keyword>
<dbReference type="InterPro" id="IPR003675">
    <property type="entry name" value="Rce1/LyrA-like_dom"/>
</dbReference>
<dbReference type="Proteomes" id="UP000179157">
    <property type="component" value="Unassembled WGS sequence"/>
</dbReference>
<feature type="transmembrane region" description="Helical" evidence="1">
    <location>
        <begin position="39"/>
        <end position="57"/>
    </location>
</feature>
<feature type="domain" description="CAAX prenyl protease 2/Lysostaphin resistance protein A-like" evidence="2">
    <location>
        <begin position="113"/>
        <end position="202"/>
    </location>
</feature>
<feature type="transmembrane region" description="Helical" evidence="1">
    <location>
        <begin position="169"/>
        <end position="186"/>
    </location>
</feature>
<proteinExistence type="predicted"/>
<dbReference type="EMBL" id="MFGX01000131">
    <property type="protein sequence ID" value="OGF52683.1"/>
    <property type="molecule type" value="Genomic_DNA"/>
</dbReference>
<dbReference type="STRING" id="1817864.A2Z21_03680"/>
<feature type="transmembrane region" description="Helical" evidence="1">
    <location>
        <begin position="69"/>
        <end position="94"/>
    </location>
</feature>
<dbReference type="GO" id="GO:0080120">
    <property type="term" value="P:CAAX-box protein maturation"/>
    <property type="evidence" value="ECO:0007669"/>
    <property type="project" value="UniProtKB-ARBA"/>
</dbReference>
<name>A0A1F5UNE8_FRAXR</name>
<evidence type="ECO:0000256" key="1">
    <source>
        <dbReference type="SAM" id="Phobius"/>
    </source>
</evidence>
<dbReference type="GO" id="GO:0004175">
    <property type="term" value="F:endopeptidase activity"/>
    <property type="evidence" value="ECO:0007669"/>
    <property type="project" value="UniProtKB-ARBA"/>
</dbReference>
<reference evidence="3 4" key="1">
    <citation type="journal article" date="2016" name="Nat. Commun.">
        <title>Thousands of microbial genomes shed light on interconnected biogeochemical processes in an aquifer system.</title>
        <authorList>
            <person name="Anantharaman K."/>
            <person name="Brown C.T."/>
            <person name="Hug L.A."/>
            <person name="Sharon I."/>
            <person name="Castelle C.J."/>
            <person name="Probst A.J."/>
            <person name="Thomas B.C."/>
            <person name="Singh A."/>
            <person name="Wilkins M.J."/>
            <person name="Karaoz U."/>
            <person name="Brodie E.L."/>
            <person name="Williams K.H."/>
            <person name="Hubbard S.S."/>
            <person name="Banfield J.F."/>
        </authorList>
    </citation>
    <scope>NUCLEOTIDE SEQUENCE [LARGE SCALE GENOMIC DNA]</scope>
    <source>
        <strain evidence="4">RBG_16_55_9</strain>
    </source>
</reference>
<evidence type="ECO:0000313" key="4">
    <source>
        <dbReference type="Proteomes" id="UP000179157"/>
    </source>
</evidence>
<accession>A0A1F5UNE8</accession>
<feature type="transmembrane region" description="Helical" evidence="1">
    <location>
        <begin position="193"/>
        <end position="210"/>
    </location>
</feature>
<comment type="caution">
    <text evidence="3">The sequence shown here is derived from an EMBL/GenBank/DDBJ whole genome shotgun (WGS) entry which is preliminary data.</text>
</comment>
<gene>
    <name evidence="3" type="ORF">A2Z21_03680</name>
</gene>
<feature type="transmembrane region" description="Helical" evidence="1">
    <location>
        <begin position="114"/>
        <end position="132"/>
    </location>
</feature>
<organism evidence="3 4">
    <name type="scientific">Fraserbacteria sp. (strain RBG_16_55_9)</name>
    <dbReference type="NCBI Taxonomy" id="1817864"/>
    <lineage>
        <taxon>Bacteria</taxon>
        <taxon>Candidatus Fraseribacteriota</taxon>
    </lineage>
</organism>
<keyword evidence="1" id="KW-0812">Transmembrane</keyword>
<evidence type="ECO:0000259" key="2">
    <source>
        <dbReference type="Pfam" id="PF02517"/>
    </source>
</evidence>
<sequence length="211" mass="23427">MDMKSEKNDLVAVAVTLPLAFALWYGVFALHEGNFWLKISLSATLLAVISLWAMGAVREQLLTIKKRHLGLGIASAVFLYVIFWLGKFILTSLYPGAPTEIESVYARREAMPPWLIALLLLLVTGPAEEIYWRGLLQRVLVQRIGPMSGLLLATACYALVHIWTLNTALVLAAFTAGLIWGWLYLVERSLVPVIISHAIWSVAIFVLLPLS</sequence>
<keyword evidence="1" id="KW-0472">Membrane</keyword>
<dbReference type="AlphaFoldDB" id="A0A1F5UNE8"/>